<keyword evidence="9" id="KW-1185">Reference proteome</keyword>
<organism evidence="8 9">
    <name type="scientific">Cymbomonas tetramitiformis</name>
    <dbReference type="NCBI Taxonomy" id="36881"/>
    <lineage>
        <taxon>Eukaryota</taxon>
        <taxon>Viridiplantae</taxon>
        <taxon>Chlorophyta</taxon>
        <taxon>Pyramimonadophyceae</taxon>
        <taxon>Pyramimonadales</taxon>
        <taxon>Pyramimonadaceae</taxon>
        <taxon>Cymbomonas</taxon>
    </lineage>
</organism>
<dbReference type="SUPFAM" id="SSF51735">
    <property type="entry name" value="NAD(P)-binding Rossmann-fold domains"/>
    <property type="match status" value="1"/>
</dbReference>
<comment type="similarity">
    <text evidence="2 6">Belongs to the zinc-containing alcohol dehydrogenase family.</text>
</comment>
<reference evidence="8 9" key="1">
    <citation type="journal article" date="2015" name="Genome Biol. Evol.">
        <title>Comparative Genomics of a Bacterivorous Green Alga Reveals Evolutionary Causalities and Consequences of Phago-Mixotrophic Mode of Nutrition.</title>
        <authorList>
            <person name="Burns J.A."/>
            <person name="Paasch A."/>
            <person name="Narechania A."/>
            <person name="Kim E."/>
        </authorList>
    </citation>
    <scope>NUCLEOTIDE SEQUENCE [LARGE SCALE GENOMIC DNA]</scope>
    <source>
        <strain evidence="8 9">PLY_AMNH</strain>
    </source>
</reference>
<evidence type="ECO:0000256" key="6">
    <source>
        <dbReference type="RuleBase" id="RU361277"/>
    </source>
</evidence>
<dbReference type="GO" id="GO:0008270">
    <property type="term" value="F:zinc ion binding"/>
    <property type="evidence" value="ECO:0007669"/>
    <property type="project" value="InterPro"/>
</dbReference>
<dbReference type="GO" id="GO:0016491">
    <property type="term" value="F:oxidoreductase activity"/>
    <property type="evidence" value="ECO:0007669"/>
    <property type="project" value="UniProtKB-KW"/>
</dbReference>
<dbReference type="Proteomes" id="UP001190700">
    <property type="component" value="Unassembled WGS sequence"/>
</dbReference>
<gene>
    <name evidence="8" type="ORF">CYMTET_56396</name>
</gene>
<keyword evidence="3 6" id="KW-0479">Metal-binding</keyword>
<dbReference type="Pfam" id="PF08240">
    <property type="entry name" value="ADH_N"/>
    <property type="match status" value="1"/>
</dbReference>
<dbReference type="Gene3D" id="3.40.50.720">
    <property type="entry name" value="NAD(P)-binding Rossmann-like Domain"/>
    <property type="match status" value="1"/>
</dbReference>
<evidence type="ECO:0000313" key="9">
    <source>
        <dbReference type="Proteomes" id="UP001190700"/>
    </source>
</evidence>
<dbReference type="InterPro" id="IPR013149">
    <property type="entry name" value="ADH-like_C"/>
</dbReference>
<evidence type="ECO:0000259" key="7">
    <source>
        <dbReference type="SMART" id="SM00829"/>
    </source>
</evidence>
<dbReference type="Pfam" id="PF00107">
    <property type="entry name" value="ADH_zinc_N"/>
    <property type="match status" value="1"/>
</dbReference>
<dbReference type="PANTHER" id="PTHR43350">
    <property type="entry name" value="NAD-DEPENDENT ALCOHOL DEHYDROGENASE"/>
    <property type="match status" value="1"/>
</dbReference>
<sequence length="421" mass="44318">MISRNASAACRGWQRCNEIRAAITSSTATFRTNGEATRSASSYAANNNSQDTMSAAVLQPDGTMEVETLRLPQPQAGEVLLKTKACGVCHTDLHVIKSEVPFPKPAVMGHEVSGEVVSVGEGSSDQLKQALPVGRKAVGAFIMPCTSCYFCDRGQEEMCEKFFEYNRGKGQLYDGTTRLYRQDGTPVAMYSMGGMAEYCVIPSSAVSPLQENVPYEEAAILGCALFTAYGALKNSGKFSFGETLAVIGTGGIGSSCIQIAKGLGAASIIAVDVCDEKLSKMTSLGATHTVNSKTVDPVMAIKEITGGRGVDVAVEAIGLPSTFETATLAVRDGGRAVMVGIAPVGMTANVNITHVVRRQVAIQGSYGARASTDLPALMKLVSDGHLDVVSPITKRFNLSEAGAAYQMLNEGKIIGRGLVEF</sequence>
<feature type="domain" description="Enoyl reductase (ER)" evidence="7">
    <location>
        <begin position="62"/>
        <end position="419"/>
    </location>
</feature>
<dbReference type="PROSITE" id="PS00059">
    <property type="entry name" value="ADH_ZINC"/>
    <property type="match status" value="1"/>
</dbReference>
<dbReference type="InterPro" id="IPR002328">
    <property type="entry name" value="ADH_Zn_CS"/>
</dbReference>
<dbReference type="Gene3D" id="3.90.180.10">
    <property type="entry name" value="Medium-chain alcohol dehydrogenases, catalytic domain"/>
    <property type="match status" value="1"/>
</dbReference>
<evidence type="ECO:0000313" key="8">
    <source>
        <dbReference type="EMBL" id="KAK3233297.1"/>
    </source>
</evidence>
<protein>
    <recommendedName>
        <fullName evidence="7">Enoyl reductase (ER) domain-containing protein</fullName>
    </recommendedName>
</protein>
<name>A0AAE0BBD0_9CHLO</name>
<evidence type="ECO:0000256" key="1">
    <source>
        <dbReference type="ARBA" id="ARBA00001947"/>
    </source>
</evidence>
<evidence type="ECO:0000256" key="2">
    <source>
        <dbReference type="ARBA" id="ARBA00008072"/>
    </source>
</evidence>
<keyword evidence="4 6" id="KW-0862">Zinc</keyword>
<dbReference type="InterPro" id="IPR020843">
    <property type="entry name" value="ER"/>
</dbReference>
<evidence type="ECO:0000256" key="3">
    <source>
        <dbReference type="ARBA" id="ARBA00022723"/>
    </source>
</evidence>
<dbReference type="AlphaFoldDB" id="A0AAE0BBD0"/>
<evidence type="ECO:0000256" key="4">
    <source>
        <dbReference type="ARBA" id="ARBA00022833"/>
    </source>
</evidence>
<proteinExistence type="inferred from homology"/>
<comment type="caution">
    <text evidence="8">The sequence shown here is derived from an EMBL/GenBank/DDBJ whole genome shotgun (WGS) entry which is preliminary data.</text>
</comment>
<comment type="cofactor">
    <cofactor evidence="1 6">
        <name>Zn(2+)</name>
        <dbReference type="ChEBI" id="CHEBI:29105"/>
    </cofactor>
</comment>
<dbReference type="SMART" id="SM00829">
    <property type="entry name" value="PKS_ER"/>
    <property type="match status" value="1"/>
</dbReference>
<accession>A0AAE0BBD0</accession>
<evidence type="ECO:0000256" key="5">
    <source>
        <dbReference type="ARBA" id="ARBA00023002"/>
    </source>
</evidence>
<dbReference type="InterPro" id="IPR036291">
    <property type="entry name" value="NAD(P)-bd_dom_sf"/>
</dbReference>
<dbReference type="EMBL" id="LGRX02035756">
    <property type="protein sequence ID" value="KAK3233297.1"/>
    <property type="molecule type" value="Genomic_DNA"/>
</dbReference>
<dbReference type="PANTHER" id="PTHR43350:SF2">
    <property type="entry name" value="GROES-LIKE ZINC-BINDING ALCOHOL DEHYDROGENASE FAMILY PROTEIN"/>
    <property type="match status" value="1"/>
</dbReference>
<dbReference type="SUPFAM" id="SSF50129">
    <property type="entry name" value="GroES-like"/>
    <property type="match status" value="1"/>
</dbReference>
<dbReference type="InterPro" id="IPR011032">
    <property type="entry name" value="GroES-like_sf"/>
</dbReference>
<keyword evidence="5" id="KW-0560">Oxidoreductase</keyword>
<dbReference type="InterPro" id="IPR013154">
    <property type="entry name" value="ADH-like_N"/>
</dbReference>